<keyword evidence="7" id="KW-1185">Reference proteome</keyword>
<dbReference type="GO" id="GO:0016757">
    <property type="term" value="F:glycosyltransferase activity"/>
    <property type="evidence" value="ECO:0007669"/>
    <property type="project" value="UniProtKB-KW"/>
</dbReference>
<keyword evidence="4" id="KW-0812">Transmembrane</keyword>
<comment type="similarity">
    <text evidence="1">Belongs to the glycosyltransferase 2 family.</text>
</comment>
<evidence type="ECO:0000256" key="1">
    <source>
        <dbReference type="ARBA" id="ARBA00006739"/>
    </source>
</evidence>
<evidence type="ECO:0000256" key="4">
    <source>
        <dbReference type="SAM" id="Phobius"/>
    </source>
</evidence>
<dbReference type="EMBL" id="JAEUGD010000066">
    <property type="protein sequence ID" value="MBL6448892.1"/>
    <property type="molecule type" value="Genomic_DNA"/>
</dbReference>
<protein>
    <submittedName>
        <fullName evidence="6">Glycosyltransferase family 2 protein</fullName>
    </submittedName>
</protein>
<sequence length="298" mass="33964">MIKPLVSIVSINYNSTVQTKELLLSLRKVNYENLEIIIVDNGSANRDIEDIVDEFPEVNFIMNSDNLGFAGGNNVAIKEAKGEYVFLVNNDAELTPDCIPPLLDTFKQFEDVGAVSPKFHYFNKPGIIEYAGYSSISALTGRNETIGADEKDQGQYDQVSVTHYTHGGGMMVPKSIIEKVGPMPEDYFLYYEEFDWCEMIKKAGYKIYYQPKALVCHKVSASIGQDSTLKTYYLTRNRILFMRRNKSSVSYAIFLTFLLFFTIPKNVLSFISKGKYKHLSVFWKAITWNFGIKEVPQF</sequence>
<comment type="caution">
    <text evidence="6">The sequence shown here is derived from an EMBL/GenBank/DDBJ whole genome shotgun (WGS) entry which is preliminary data.</text>
</comment>
<feature type="domain" description="Glycosyltransferase 2-like" evidence="5">
    <location>
        <begin position="7"/>
        <end position="178"/>
    </location>
</feature>
<evidence type="ECO:0000313" key="6">
    <source>
        <dbReference type="EMBL" id="MBL6448892.1"/>
    </source>
</evidence>
<keyword evidence="4" id="KW-0472">Membrane</keyword>
<dbReference type="Proteomes" id="UP000614216">
    <property type="component" value="Unassembled WGS sequence"/>
</dbReference>
<dbReference type="InterPro" id="IPR001173">
    <property type="entry name" value="Glyco_trans_2-like"/>
</dbReference>
<dbReference type="PANTHER" id="PTHR43179:SF12">
    <property type="entry name" value="GALACTOFURANOSYLTRANSFERASE GLFT2"/>
    <property type="match status" value="1"/>
</dbReference>
<gene>
    <name evidence="6" type="ORF">JMN32_21450</name>
</gene>
<dbReference type="PANTHER" id="PTHR43179">
    <property type="entry name" value="RHAMNOSYLTRANSFERASE WBBL"/>
    <property type="match status" value="1"/>
</dbReference>
<dbReference type="Pfam" id="PF00535">
    <property type="entry name" value="Glycos_transf_2"/>
    <property type="match status" value="1"/>
</dbReference>
<feature type="transmembrane region" description="Helical" evidence="4">
    <location>
        <begin position="249"/>
        <end position="268"/>
    </location>
</feature>
<dbReference type="AlphaFoldDB" id="A0A937KDQ8"/>
<name>A0A937KDQ8_9BACT</name>
<evidence type="ECO:0000313" key="7">
    <source>
        <dbReference type="Proteomes" id="UP000614216"/>
    </source>
</evidence>
<accession>A0A937KDQ8</accession>
<dbReference type="SUPFAM" id="SSF53448">
    <property type="entry name" value="Nucleotide-diphospho-sugar transferases"/>
    <property type="match status" value="1"/>
</dbReference>
<dbReference type="Gene3D" id="3.90.550.10">
    <property type="entry name" value="Spore Coat Polysaccharide Biosynthesis Protein SpsA, Chain A"/>
    <property type="match status" value="1"/>
</dbReference>
<evidence type="ECO:0000256" key="3">
    <source>
        <dbReference type="ARBA" id="ARBA00022679"/>
    </source>
</evidence>
<reference evidence="6" key="1">
    <citation type="submission" date="2021-01" db="EMBL/GenBank/DDBJ databases">
        <title>Fulvivirga kasyanovii gen. nov., sp nov., a novel member of the phylum Bacteroidetes isolated from seawater in a mussel farm.</title>
        <authorList>
            <person name="Zhao L.-H."/>
            <person name="Wang Z.-J."/>
        </authorList>
    </citation>
    <scope>NUCLEOTIDE SEQUENCE</scope>
    <source>
        <strain evidence="6">29W222</strain>
    </source>
</reference>
<dbReference type="CDD" id="cd04186">
    <property type="entry name" value="GT_2_like_c"/>
    <property type="match status" value="1"/>
</dbReference>
<keyword evidence="3" id="KW-0808">Transferase</keyword>
<evidence type="ECO:0000256" key="2">
    <source>
        <dbReference type="ARBA" id="ARBA00022676"/>
    </source>
</evidence>
<keyword evidence="4" id="KW-1133">Transmembrane helix</keyword>
<proteinExistence type="inferred from homology"/>
<keyword evidence="2" id="KW-0328">Glycosyltransferase</keyword>
<evidence type="ECO:0000259" key="5">
    <source>
        <dbReference type="Pfam" id="PF00535"/>
    </source>
</evidence>
<organism evidence="6 7">
    <name type="scientific">Fulvivirga marina</name>
    <dbReference type="NCBI Taxonomy" id="2494733"/>
    <lineage>
        <taxon>Bacteria</taxon>
        <taxon>Pseudomonadati</taxon>
        <taxon>Bacteroidota</taxon>
        <taxon>Cytophagia</taxon>
        <taxon>Cytophagales</taxon>
        <taxon>Fulvivirgaceae</taxon>
        <taxon>Fulvivirga</taxon>
    </lineage>
</organism>
<dbReference type="InterPro" id="IPR029044">
    <property type="entry name" value="Nucleotide-diphossugar_trans"/>
</dbReference>